<evidence type="ECO:0000256" key="16">
    <source>
        <dbReference type="SAM" id="MobiDB-lite"/>
    </source>
</evidence>
<keyword evidence="9 18" id="KW-0418">Kinase</keyword>
<dbReference type="EMBL" id="JADGJQ010000041">
    <property type="protein sequence ID" value="KAJ3176391.1"/>
    <property type="molecule type" value="Genomic_DNA"/>
</dbReference>
<dbReference type="GO" id="GO:0004674">
    <property type="term" value="F:protein serine/threonine kinase activity"/>
    <property type="evidence" value="ECO:0007669"/>
    <property type="project" value="UniProtKB-KW"/>
</dbReference>
<dbReference type="InterPro" id="IPR000719">
    <property type="entry name" value="Prot_kinase_dom"/>
</dbReference>
<feature type="region of interest" description="Disordered" evidence="16">
    <location>
        <begin position="1"/>
        <end position="31"/>
    </location>
</feature>
<dbReference type="Gene3D" id="1.10.510.10">
    <property type="entry name" value="Transferase(Phosphotransferase) domain 1"/>
    <property type="match status" value="1"/>
</dbReference>
<evidence type="ECO:0000259" key="17">
    <source>
        <dbReference type="PROSITE" id="PS50011"/>
    </source>
</evidence>
<evidence type="ECO:0000313" key="18">
    <source>
        <dbReference type="EMBL" id="KAJ3176391.1"/>
    </source>
</evidence>
<feature type="compositionally biased region" description="Polar residues" evidence="16">
    <location>
        <begin position="331"/>
        <end position="340"/>
    </location>
</feature>
<sequence length="908" mass="97244">MPSSQVAFQLPQQPSNQKPPAADNGPADGAQGVFVSENMRLMTSMPAIDRAGGSVANTTALVPNRNRLSGISVPDVTRVDFIVGGPGIGASSASSTGINPDAATGSRRGSGNAGSGNVQTGPGGSRNSSRRPTFQGKSALMISVQKRMSAVDVSQMGVSMGAPAADADSGRGSSSSFAGSSRHSLDATQEGRPPMILMYPRKEVKIATAASLSSVDSRSRTGSVISLRRPSGSKVGSTAALDSDGRPAVGSGSLDNVTGRPFGGSIGSRINTSGGVFRPDLSSKSKLAGSVSMGALAAAGSARESLAKRTMQQRSSAPGSRTGSACFVPSTFGSAPTSARGSAVDVEARKRSGSLLRPASDEKIEFAHDDVTDQVPPMDDESASASAAATASQSSSPTAFESRPMSTVGAMDDTYRTNPEYYEYLLLAQRHASSNFIHKMDSSEVVWKTESAKTKMIGRYLLADQIGKGAFGKVKEGLCSETLQRVAVKIINKKRLRKMPGGVESAIREIKLLRRMRHRNAIRLIDVYCKVEDDDGNVGVFNWFSTIEDEPITWKFEDGTEEDRSVQILKWYLIFEYCPCSLQTLLEQEEGGRLSIPRAHWFFVQLMEGVSYLHSQGVIHRDIKAGNMLITPDNTLKISDFGIAEQFSTYSDAQMNITSFAGTHQFLSPELAEGVAQCNVDVWACGITLYNMLTGRYPFEFDEDGNLLELYEKIVEGKFDMPPDFDEDLQDLLRGKTNTLGYDNELTIDFMYYPFLARAIGMLTKDPLERSTTARILLHPWTRGTHFFDAVPPPVLMYPVPETDGATTPTPMGVKPGSPLRPTTAASATRSPAEGKPAVHTHKHITPCETTLIPYLDALYADEVEDALAKDGRIEDLAGMAGEGNNGKQILSKGAAGKDANVTFVILS</sequence>
<keyword evidence="12" id="KW-0464">Manganese</keyword>
<comment type="cofactor">
    <cofactor evidence="1">
        <name>Mn(2+)</name>
        <dbReference type="ChEBI" id="CHEBI:29035"/>
    </cofactor>
</comment>
<evidence type="ECO:0000256" key="11">
    <source>
        <dbReference type="ARBA" id="ARBA00022842"/>
    </source>
</evidence>
<feature type="region of interest" description="Disordered" evidence="16">
    <location>
        <begin position="226"/>
        <end position="256"/>
    </location>
</feature>
<keyword evidence="6" id="KW-0808">Transferase</keyword>
<dbReference type="GO" id="GO:0035556">
    <property type="term" value="P:intracellular signal transduction"/>
    <property type="evidence" value="ECO:0007669"/>
    <property type="project" value="TreeGrafter"/>
</dbReference>
<feature type="compositionally biased region" description="Basic and acidic residues" evidence="16">
    <location>
        <begin position="359"/>
        <end position="371"/>
    </location>
</feature>
<feature type="region of interest" description="Disordered" evidence="16">
    <location>
        <begin position="86"/>
        <end position="133"/>
    </location>
</feature>
<dbReference type="Pfam" id="PF00069">
    <property type="entry name" value="Pkinase"/>
    <property type="match status" value="1"/>
</dbReference>
<keyword evidence="5" id="KW-0723">Serine/threonine-protein kinase</keyword>
<proteinExistence type="inferred from homology"/>
<keyword evidence="19" id="KW-1185">Reference proteome</keyword>
<evidence type="ECO:0000256" key="3">
    <source>
        <dbReference type="ARBA" id="ARBA00009985"/>
    </source>
</evidence>
<evidence type="ECO:0000256" key="5">
    <source>
        <dbReference type="ARBA" id="ARBA00022527"/>
    </source>
</evidence>
<feature type="compositionally biased region" description="Polar residues" evidence="16">
    <location>
        <begin position="1"/>
        <end position="18"/>
    </location>
</feature>
<feature type="binding site" evidence="15">
    <location>
        <position position="489"/>
    </location>
    <ligand>
        <name>ATP</name>
        <dbReference type="ChEBI" id="CHEBI:30616"/>
    </ligand>
</feature>
<dbReference type="Proteomes" id="UP001212152">
    <property type="component" value="Unassembled WGS sequence"/>
</dbReference>
<organism evidence="18 19">
    <name type="scientific">Geranomyces variabilis</name>
    <dbReference type="NCBI Taxonomy" id="109894"/>
    <lineage>
        <taxon>Eukaryota</taxon>
        <taxon>Fungi</taxon>
        <taxon>Fungi incertae sedis</taxon>
        <taxon>Chytridiomycota</taxon>
        <taxon>Chytridiomycota incertae sedis</taxon>
        <taxon>Chytridiomycetes</taxon>
        <taxon>Spizellomycetales</taxon>
        <taxon>Powellomycetaceae</taxon>
        <taxon>Geranomyces</taxon>
    </lineage>
</organism>
<keyword evidence="10 15" id="KW-0067">ATP-binding</keyword>
<dbReference type="GO" id="GO:0005737">
    <property type="term" value="C:cytoplasm"/>
    <property type="evidence" value="ECO:0007669"/>
    <property type="project" value="TreeGrafter"/>
</dbReference>
<evidence type="ECO:0000256" key="9">
    <source>
        <dbReference type="ARBA" id="ARBA00022777"/>
    </source>
</evidence>
<protein>
    <recommendedName>
        <fullName evidence="4">non-specific serine/threonine protein kinase</fullName>
        <ecNumber evidence="4">2.7.11.1</ecNumber>
    </recommendedName>
</protein>
<evidence type="ECO:0000256" key="14">
    <source>
        <dbReference type="ARBA" id="ARBA00048679"/>
    </source>
</evidence>
<feature type="compositionally biased region" description="Low complexity" evidence="16">
    <location>
        <begin position="383"/>
        <end position="399"/>
    </location>
</feature>
<dbReference type="PROSITE" id="PS00107">
    <property type="entry name" value="PROTEIN_KINASE_ATP"/>
    <property type="match status" value="1"/>
</dbReference>
<keyword evidence="8 15" id="KW-0547">Nucleotide-binding</keyword>
<evidence type="ECO:0000256" key="2">
    <source>
        <dbReference type="ARBA" id="ARBA00001946"/>
    </source>
</evidence>
<dbReference type="PROSITE" id="PS00108">
    <property type="entry name" value="PROTEIN_KINASE_ST"/>
    <property type="match status" value="1"/>
</dbReference>
<evidence type="ECO:0000256" key="7">
    <source>
        <dbReference type="ARBA" id="ARBA00022723"/>
    </source>
</evidence>
<accession>A0AAD5TIB8</accession>
<dbReference type="InterPro" id="IPR011009">
    <property type="entry name" value="Kinase-like_dom_sf"/>
</dbReference>
<feature type="compositionally biased region" description="Low complexity" evidence="16">
    <location>
        <begin position="89"/>
        <end position="110"/>
    </location>
</feature>
<dbReference type="GO" id="GO:0046872">
    <property type="term" value="F:metal ion binding"/>
    <property type="evidence" value="ECO:0007669"/>
    <property type="project" value="UniProtKB-KW"/>
</dbReference>
<dbReference type="PANTHER" id="PTHR24346">
    <property type="entry name" value="MAP/MICROTUBULE AFFINITY-REGULATING KINASE"/>
    <property type="match status" value="1"/>
</dbReference>
<keyword evidence="11" id="KW-0460">Magnesium</keyword>
<gene>
    <name evidence="18" type="primary">STK11</name>
    <name evidence="18" type="ORF">HDU87_005260</name>
</gene>
<feature type="region of interest" description="Disordered" evidence="16">
    <location>
        <begin position="806"/>
        <end position="842"/>
    </location>
</feature>
<dbReference type="GO" id="GO:0005524">
    <property type="term" value="F:ATP binding"/>
    <property type="evidence" value="ECO:0007669"/>
    <property type="project" value="UniProtKB-UniRule"/>
</dbReference>
<comment type="similarity">
    <text evidence="3">Belongs to the protein kinase superfamily. CAMK Ser/Thr protein kinase family. LKB1 subfamily.</text>
</comment>
<evidence type="ECO:0000256" key="13">
    <source>
        <dbReference type="ARBA" id="ARBA00047899"/>
    </source>
</evidence>
<feature type="compositionally biased region" description="Polar residues" evidence="16">
    <location>
        <begin position="310"/>
        <end position="323"/>
    </location>
</feature>
<dbReference type="PROSITE" id="PS50011">
    <property type="entry name" value="PROTEIN_KINASE_DOM"/>
    <property type="match status" value="1"/>
</dbReference>
<evidence type="ECO:0000256" key="1">
    <source>
        <dbReference type="ARBA" id="ARBA00001936"/>
    </source>
</evidence>
<evidence type="ECO:0000256" key="10">
    <source>
        <dbReference type="ARBA" id="ARBA00022840"/>
    </source>
</evidence>
<comment type="catalytic activity">
    <reaction evidence="13">
        <text>L-threonyl-[protein] + ATP = O-phospho-L-threonyl-[protein] + ADP + H(+)</text>
        <dbReference type="Rhea" id="RHEA:46608"/>
        <dbReference type="Rhea" id="RHEA-COMP:11060"/>
        <dbReference type="Rhea" id="RHEA-COMP:11605"/>
        <dbReference type="ChEBI" id="CHEBI:15378"/>
        <dbReference type="ChEBI" id="CHEBI:30013"/>
        <dbReference type="ChEBI" id="CHEBI:30616"/>
        <dbReference type="ChEBI" id="CHEBI:61977"/>
        <dbReference type="ChEBI" id="CHEBI:456216"/>
        <dbReference type="EC" id="2.7.11.1"/>
    </reaction>
</comment>
<dbReference type="Gene3D" id="3.30.200.20">
    <property type="entry name" value="Phosphorylase Kinase, domain 1"/>
    <property type="match status" value="1"/>
</dbReference>
<comment type="cofactor">
    <cofactor evidence="2">
        <name>Mg(2+)</name>
        <dbReference type="ChEBI" id="CHEBI:18420"/>
    </cofactor>
</comment>
<comment type="catalytic activity">
    <reaction evidence="14">
        <text>L-seryl-[protein] + ATP = O-phospho-L-seryl-[protein] + ADP + H(+)</text>
        <dbReference type="Rhea" id="RHEA:17989"/>
        <dbReference type="Rhea" id="RHEA-COMP:9863"/>
        <dbReference type="Rhea" id="RHEA-COMP:11604"/>
        <dbReference type="ChEBI" id="CHEBI:15378"/>
        <dbReference type="ChEBI" id="CHEBI:29999"/>
        <dbReference type="ChEBI" id="CHEBI:30616"/>
        <dbReference type="ChEBI" id="CHEBI:83421"/>
        <dbReference type="ChEBI" id="CHEBI:456216"/>
        <dbReference type="EC" id="2.7.11.1"/>
    </reaction>
</comment>
<dbReference type="AlphaFoldDB" id="A0AAD5TIB8"/>
<feature type="compositionally biased region" description="Low complexity" evidence="16">
    <location>
        <begin position="161"/>
        <end position="182"/>
    </location>
</feature>
<dbReference type="InterPro" id="IPR017441">
    <property type="entry name" value="Protein_kinase_ATP_BS"/>
</dbReference>
<dbReference type="SMART" id="SM00220">
    <property type="entry name" value="S_TKc"/>
    <property type="match status" value="1"/>
</dbReference>
<feature type="compositionally biased region" description="Low complexity" evidence="16">
    <location>
        <begin position="19"/>
        <end position="30"/>
    </location>
</feature>
<feature type="domain" description="Protein kinase" evidence="17">
    <location>
        <begin position="460"/>
        <end position="782"/>
    </location>
</feature>
<evidence type="ECO:0000313" key="19">
    <source>
        <dbReference type="Proteomes" id="UP001212152"/>
    </source>
</evidence>
<evidence type="ECO:0000256" key="6">
    <source>
        <dbReference type="ARBA" id="ARBA00022679"/>
    </source>
</evidence>
<evidence type="ECO:0000256" key="8">
    <source>
        <dbReference type="ARBA" id="ARBA00022741"/>
    </source>
</evidence>
<feature type="compositionally biased region" description="Low complexity" evidence="16">
    <location>
        <begin position="818"/>
        <end position="832"/>
    </location>
</feature>
<feature type="region of interest" description="Disordered" evidence="16">
    <location>
        <begin position="304"/>
        <end position="412"/>
    </location>
</feature>
<evidence type="ECO:0000256" key="4">
    <source>
        <dbReference type="ARBA" id="ARBA00012513"/>
    </source>
</evidence>
<dbReference type="EC" id="2.7.11.1" evidence="4"/>
<dbReference type="PANTHER" id="PTHR24346:SF94">
    <property type="entry name" value="NON-SPECIFIC SERINE_THREONINE PROTEIN KINASE"/>
    <property type="match status" value="1"/>
</dbReference>
<reference evidence="18" key="1">
    <citation type="submission" date="2020-05" db="EMBL/GenBank/DDBJ databases">
        <title>Phylogenomic resolution of chytrid fungi.</title>
        <authorList>
            <person name="Stajich J.E."/>
            <person name="Amses K."/>
            <person name="Simmons R."/>
            <person name="Seto K."/>
            <person name="Myers J."/>
            <person name="Bonds A."/>
            <person name="Quandt C.A."/>
            <person name="Barry K."/>
            <person name="Liu P."/>
            <person name="Grigoriev I."/>
            <person name="Longcore J.E."/>
            <person name="James T.Y."/>
        </authorList>
    </citation>
    <scope>NUCLEOTIDE SEQUENCE</scope>
    <source>
        <strain evidence="18">JEL0379</strain>
    </source>
</reference>
<comment type="caution">
    <text evidence="18">The sequence shown here is derived from an EMBL/GenBank/DDBJ whole genome shotgun (WGS) entry which is preliminary data.</text>
</comment>
<feature type="region of interest" description="Disordered" evidence="16">
    <location>
        <begin position="161"/>
        <end position="191"/>
    </location>
</feature>
<evidence type="ECO:0000256" key="15">
    <source>
        <dbReference type="PROSITE-ProRule" id="PRU10141"/>
    </source>
</evidence>
<evidence type="ECO:0000256" key="12">
    <source>
        <dbReference type="ARBA" id="ARBA00023211"/>
    </source>
</evidence>
<dbReference type="SUPFAM" id="SSF56112">
    <property type="entry name" value="Protein kinase-like (PK-like)"/>
    <property type="match status" value="1"/>
</dbReference>
<keyword evidence="7" id="KW-0479">Metal-binding</keyword>
<name>A0AAD5TIB8_9FUNG</name>
<dbReference type="InterPro" id="IPR008271">
    <property type="entry name" value="Ser/Thr_kinase_AS"/>
</dbReference>